<dbReference type="WBParaSite" id="nRc.2.0.1.t16704-RA">
    <property type="protein sequence ID" value="nRc.2.0.1.t16704-RA"/>
    <property type="gene ID" value="nRc.2.0.1.g16704"/>
</dbReference>
<proteinExistence type="predicted"/>
<protein>
    <submittedName>
        <fullName evidence="3">Uncharacterized protein</fullName>
    </submittedName>
</protein>
<evidence type="ECO:0000313" key="3">
    <source>
        <dbReference type="WBParaSite" id="nRc.2.0.1.t16704-RA"/>
    </source>
</evidence>
<organism evidence="2 3">
    <name type="scientific">Romanomermis culicivorax</name>
    <name type="common">Nematode worm</name>
    <dbReference type="NCBI Taxonomy" id="13658"/>
    <lineage>
        <taxon>Eukaryota</taxon>
        <taxon>Metazoa</taxon>
        <taxon>Ecdysozoa</taxon>
        <taxon>Nematoda</taxon>
        <taxon>Enoplea</taxon>
        <taxon>Dorylaimia</taxon>
        <taxon>Mermithida</taxon>
        <taxon>Mermithoidea</taxon>
        <taxon>Mermithidae</taxon>
        <taxon>Romanomermis</taxon>
    </lineage>
</organism>
<dbReference type="Proteomes" id="UP000887565">
    <property type="component" value="Unplaced"/>
</dbReference>
<accession>A0A915ITJ7</accession>
<evidence type="ECO:0000313" key="2">
    <source>
        <dbReference type="Proteomes" id="UP000887565"/>
    </source>
</evidence>
<feature type="region of interest" description="Disordered" evidence="1">
    <location>
        <begin position="17"/>
        <end position="36"/>
    </location>
</feature>
<feature type="compositionally biased region" description="Basic and acidic residues" evidence="1">
    <location>
        <begin position="17"/>
        <end position="34"/>
    </location>
</feature>
<dbReference type="AlphaFoldDB" id="A0A915ITJ7"/>
<reference evidence="3" key="1">
    <citation type="submission" date="2022-11" db="UniProtKB">
        <authorList>
            <consortium name="WormBaseParasite"/>
        </authorList>
    </citation>
    <scope>IDENTIFICATION</scope>
</reference>
<name>A0A915ITJ7_ROMCU</name>
<evidence type="ECO:0000256" key="1">
    <source>
        <dbReference type="SAM" id="MobiDB-lite"/>
    </source>
</evidence>
<keyword evidence="2" id="KW-1185">Reference proteome</keyword>
<sequence>MSKQLFSNYPCSVQEVRAEENSDSSHSHSLCKSDEENEDIDEVVICENVLPVWQQFKVGKYANAWVAANYLRADNTYRVAMDTGHEKKNNFMLVSEETLKNVFEEISY</sequence>